<comment type="catalytic activity">
    <reaction evidence="2">
        <text>9-ribosyl-trans-zeatin 5'-phosphate + H2O = trans-zeatin + D-ribose 5-phosphate</text>
        <dbReference type="Rhea" id="RHEA:48564"/>
        <dbReference type="ChEBI" id="CHEBI:15377"/>
        <dbReference type="ChEBI" id="CHEBI:16522"/>
        <dbReference type="ChEBI" id="CHEBI:78346"/>
        <dbReference type="ChEBI" id="CHEBI:87947"/>
        <dbReference type="EC" id="3.2.2.n1"/>
    </reaction>
</comment>
<dbReference type="GO" id="GO:0016799">
    <property type="term" value="F:hydrolase activity, hydrolyzing N-glycosyl compounds"/>
    <property type="evidence" value="ECO:0007669"/>
    <property type="project" value="TreeGrafter"/>
</dbReference>
<dbReference type="AlphaFoldDB" id="A0A7D7Q809"/>
<reference evidence="3 4" key="2">
    <citation type="submission" date="2020-07" db="EMBL/GenBank/DDBJ databases">
        <title>Genome of starter culture bacteria Kocuria salsicia reveals its technological properties and safety for usage in meat industry.</title>
        <authorList>
            <person name="Michael M."/>
            <person name="Konstantin K."/>
            <person name="Evgenii K."/>
            <person name="Galina S."/>
            <person name="Oksana K."/>
            <person name="Andrei L."/>
        </authorList>
    </citation>
    <scope>NUCLEOTIDE SEQUENCE [LARGE SCALE GENOMIC DNA]</scope>
    <source>
        <strain evidence="3 4">80</strain>
    </source>
</reference>
<comment type="catalytic activity">
    <reaction evidence="2">
        <text>N(6)-(dimethylallyl)adenosine 5'-phosphate + H2O = N(6)-dimethylallyladenine + D-ribose 5-phosphate</text>
        <dbReference type="Rhea" id="RHEA:48560"/>
        <dbReference type="ChEBI" id="CHEBI:15377"/>
        <dbReference type="ChEBI" id="CHEBI:17660"/>
        <dbReference type="ChEBI" id="CHEBI:57526"/>
        <dbReference type="ChEBI" id="CHEBI:78346"/>
        <dbReference type="EC" id="3.2.2.n1"/>
    </reaction>
</comment>
<dbReference type="InterPro" id="IPR031100">
    <property type="entry name" value="LOG_fam"/>
</dbReference>
<reference evidence="4" key="1">
    <citation type="submission" date="2017-08" db="EMBL/GenBank/DDBJ databases">
        <title>Draft Genome Sequence of Kocuria varians 80.</title>
        <authorList>
            <person name="Minaev M."/>
            <person name="Kurbakov K.A."/>
            <person name="Solodovnikova G.I."/>
            <person name="Kuznetsova O.A."/>
            <person name="Lisitsyn A.B."/>
        </authorList>
    </citation>
    <scope>NUCLEOTIDE SEQUENCE [LARGE SCALE GENOMIC DNA]</scope>
    <source>
        <strain evidence="4">80</strain>
    </source>
</reference>
<organism evidence="3 4">
    <name type="scientific">Kocuria varians</name>
    <name type="common">Micrococcus varians</name>
    <dbReference type="NCBI Taxonomy" id="1272"/>
    <lineage>
        <taxon>Bacteria</taxon>
        <taxon>Bacillati</taxon>
        <taxon>Actinomycetota</taxon>
        <taxon>Actinomycetes</taxon>
        <taxon>Micrococcales</taxon>
        <taxon>Micrococcaceae</taxon>
        <taxon>Kocuria</taxon>
    </lineage>
</organism>
<evidence type="ECO:0000256" key="2">
    <source>
        <dbReference type="RuleBase" id="RU363015"/>
    </source>
</evidence>
<accession>A0A7D7Q809</accession>
<dbReference type="RefSeq" id="WP_094393453.1">
    <property type="nucleotide sequence ID" value="NZ_CP059343.1"/>
</dbReference>
<sequence>MTATSPATRSVAVFTGAKDGASPEYAQLARSLGATLAHAGVTVVYGGGKVGLMGAVADGALDAGGRVVGVMPEHLVSGEIAHPGLSELEVVGSMHERKQRMADLADAFIALPGGGGTLDEFFEAWTWQQLGVHSKPVGLCGRRFWQPLLDMLDHMVTEGFVRPEDRETLMVADGPDDVLPRLSEWQPPAPKWR</sequence>
<dbReference type="GO" id="GO:0005829">
    <property type="term" value="C:cytosol"/>
    <property type="evidence" value="ECO:0007669"/>
    <property type="project" value="TreeGrafter"/>
</dbReference>
<evidence type="ECO:0000313" key="4">
    <source>
        <dbReference type="Proteomes" id="UP000216825"/>
    </source>
</evidence>
<dbReference type="InterPro" id="IPR005269">
    <property type="entry name" value="LOG"/>
</dbReference>
<protein>
    <recommendedName>
        <fullName evidence="2">Cytokinin riboside 5'-monophosphate phosphoribohydrolase</fullName>
        <ecNumber evidence="2">3.2.2.n1</ecNumber>
    </recommendedName>
</protein>
<dbReference type="NCBIfam" id="TIGR00730">
    <property type="entry name" value="Rossman fold protein, TIGR00730 family"/>
    <property type="match status" value="1"/>
</dbReference>
<dbReference type="EMBL" id="CP059343">
    <property type="protein sequence ID" value="QMS56343.1"/>
    <property type="molecule type" value="Genomic_DNA"/>
</dbReference>
<dbReference type="PANTHER" id="PTHR31223:SF70">
    <property type="entry name" value="LOG FAMILY PROTEIN YJL055W"/>
    <property type="match status" value="1"/>
</dbReference>
<keyword evidence="4" id="KW-1185">Reference proteome</keyword>
<proteinExistence type="inferred from homology"/>
<dbReference type="Pfam" id="PF03641">
    <property type="entry name" value="Lysine_decarbox"/>
    <property type="match status" value="1"/>
</dbReference>
<gene>
    <name evidence="3" type="primary">fas6</name>
    <name evidence="3" type="ORF">CIB50_0001047</name>
</gene>
<dbReference type="PANTHER" id="PTHR31223">
    <property type="entry name" value="LOG FAMILY PROTEIN YJL055W"/>
    <property type="match status" value="1"/>
</dbReference>
<name>A0A7D7Q809_KOCVA</name>
<keyword evidence="2 3" id="KW-0378">Hydrolase</keyword>
<dbReference type="GO" id="GO:0009691">
    <property type="term" value="P:cytokinin biosynthetic process"/>
    <property type="evidence" value="ECO:0007669"/>
    <property type="project" value="UniProtKB-UniRule"/>
</dbReference>
<comment type="similarity">
    <text evidence="1 2">Belongs to the LOG family.</text>
</comment>
<keyword evidence="2" id="KW-0203">Cytokinin biosynthesis</keyword>
<dbReference type="Proteomes" id="UP000216825">
    <property type="component" value="Chromosome"/>
</dbReference>
<dbReference type="KEGG" id="kvr:CIB50_0001047"/>
<dbReference type="SUPFAM" id="SSF102405">
    <property type="entry name" value="MCP/YpsA-like"/>
    <property type="match status" value="1"/>
</dbReference>
<evidence type="ECO:0000313" key="3">
    <source>
        <dbReference type="EMBL" id="QMS56343.1"/>
    </source>
</evidence>
<evidence type="ECO:0000256" key="1">
    <source>
        <dbReference type="ARBA" id="ARBA00006763"/>
    </source>
</evidence>
<dbReference type="EC" id="3.2.2.n1" evidence="2"/>
<dbReference type="Gene3D" id="3.40.50.450">
    <property type="match status" value="1"/>
</dbReference>
<keyword evidence="3" id="KW-0326">Glycosidase</keyword>